<evidence type="ECO:0000313" key="2">
    <source>
        <dbReference type="EMBL" id="KAF6720489.1"/>
    </source>
</evidence>
<comment type="caution">
    <text evidence="2">The sequence shown here is derived from an EMBL/GenBank/DDBJ whole genome shotgun (WGS) entry which is preliminary data.</text>
</comment>
<reference evidence="2" key="1">
    <citation type="journal article" name="BMC Genomics">
        <title>Long-read sequencing and de novo genome assembly of marine medaka (Oryzias melastigma).</title>
        <authorList>
            <person name="Liang P."/>
            <person name="Saqib H.S.A."/>
            <person name="Ni X."/>
            <person name="Shen Y."/>
        </authorList>
    </citation>
    <scope>NUCLEOTIDE SEQUENCE</scope>
    <source>
        <strain evidence="2">Bigg-433</strain>
    </source>
</reference>
<protein>
    <submittedName>
        <fullName evidence="2">Uncharacterized protein</fullName>
    </submittedName>
</protein>
<dbReference type="Proteomes" id="UP000646548">
    <property type="component" value="Unassembled WGS sequence"/>
</dbReference>
<dbReference type="AlphaFoldDB" id="A0A834C3A9"/>
<gene>
    <name evidence="2" type="ORF">FQA47_008983</name>
</gene>
<evidence type="ECO:0000313" key="3">
    <source>
        <dbReference type="Proteomes" id="UP000646548"/>
    </source>
</evidence>
<accession>A0A834C3A9</accession>
<name>A0A834C3A9_ORYME</name>
<dbReference type="EMBL" id="WKFB01000523">
    <property type="protein sequence ID" value="KAF6720489.1"/>
    <property type="molecule type" value="Genomic_DNA"/>
</dbReference>
<sequence length="75" mass="7984">MSPSPRLLGERPARLWGESAQEEAEAVILRVAEGKGLHLLPRPTIPGLSAAPRSCRKLNPPGSRSSKSTRRSGSA</sequence>
<proteinExistence type="predicted"/>
<evidence type="ECO:0000256" key="1">
    <source>
        <dbReference type="SAM" id="MobiDB-lite"/>
    </source>
</evidence>
<feature type="compositionally biased region" description="Low complexity" evidence="1">
    <location>
        <begin position="62"/>
        <end position="75"/>
    </location>
</feature>
<feature type="region of interest" description="Disordered" evidence="1">
    <location>
        <begin position="43"/>
        <end position="75"/>
    </location>
</feature>
<organism evidence="2 3">
    <name type="scientific">Oryzias melastigma</name>
    <name type="common">Marine medaka</name>
    <dbReference type="NCBI Taxonomy" id="30732"/>
    <lineage>
        <taxon>Eukaryota</taxon>
        <taxon>Metazoa</taxon>
        <taxon>Chordata</taxon>
        <taxon>Craniata</taxon>
        <taxon>Vertebrata</taxon>
        <taxon>Euteleostomi</taxon>
        <taxon>Actinopterygii</taxon>
        <taxon>Neopterygii</taxon>
        <taxon>Teleostei</taxon>
        <taxon>Neoteleostei</taxon>
        <taxon>Acanthomorphata</taxon>
        <taxon>Ovalentaria</taxon>
        <taxon>Atherinomorphae</taxon>
        <taxon>Beloniformes</taxon>
        <taxon>Adrianichthyidae</taxon>
        <taxon>Oryziinae</taxon>
        <taxon>Oryzias</taxon>
    </lineage>
</organism>